<evidence type="ECO:0000313" key="2">
    <source>
        <dbReference type="Proteomes" id="UP001491310"/>
    </source>
</evidence>
<name>A0ABR2YFQ0_9CHLO</name>
<comment type="caution">
    <text evidence="1">The sequence shown here is derived from an EMBL/GenBank/DDBJ whole genome shotgun (WGS) entry which is preliminary data.</text>
</comment>
<accession>A0ABR2YFQ0</accession>
<dbReference type="EMBL" id="JALJOT010000013">
    <property type="protein sequence ID" value="KAK9904214.1"/>
    <property type="molecule type" value="Genomic_DNA"/>
</dbReference>
<gene>
    <name evidence="1" type="ORF">WJX75_006927</name>
</gene>
<sequence>MNAAPSAEIAIITTNAK</sequence>
<dbReference type="Proteomes" id="UP001491310">
    <property type="component" value="Unassembled WGS sequence"/>
</dbReference>
<reference evidence="1 2" key="1">
    <citation type="journal article" date="2024" name="Nat. Commun.">
        <title>Phylogenomics reveals the evolutionary origins of lichenization in chlorophyte algae.</title>
        <authorList>
            <person name="Puginier C."/>
            <person name="Libourel C."/>
            <person name="Otte J."/>
            <person name="Skaloud P."/>
            <person name="Haon M."/>
            <person name="Grisel S."/>
            <person name="Petersen M."/>
            <person name="Berrin J.G."/>
            <person name="Delaux P.M."/>
            <person name="Dal Grande F."/>
            <person name="Keller J."/>
        </authorList>
    </citation>
    <scope>NUCLEOTIDE SEQUENCE [LARGE SCALE GENOMIC DNA]</scope>
    <source>
        <strain evidence="1 2">SAG 216-7</strain>
    </source>
</reference>
<organism evidence="1 2">
    <name type="scientific">Coccomyxa subellipsoidea</name>
    <dbReference type="NCBI Taxonomy" id="248742"/>
    <lineage>
        <taxon>Eukaryota</taxon>
        <taxon>Viridiplantae</taxon>
        <taxon>Chlorophyta</taxon>
        <taxon>core chlorophytes</taxon>
        <taxon>Trebouxiophyceae</taxon>
        <taxon>Trebouxiophyceae incertae sedis</taxon>
        <taxon>Coccomyxaceae</taxon>
        <taxon>Coccomyxa</taxon>
    </lineage>
</organism>
<evidence type="ECO:0000313" key="1">
    <source>
        <dbReference type="EMBL" id="KAK9904214.1"/>
    </source>
</evidence>
<protein>
    <submittedName>
        <fullName evidence="1">Uncharacterized protein</fullName>
    </submittedName>
</protein>
<proteinExistence type="predicted"/>
<keyword evidence="2" id="KW-1185">Reference proteome</keyword>